<dbReference type="AlphaFoldDB" id="A0A2K1L201"/>
<gene>
    <name evidence="3" type="ORF">PHYPA_002841</name>
</gene>
<dbReference type="EnsemblPlants" id="Pp3c2_17670V3.1">
    <property type="protein sequence ID" value="PAC:32934539.CDS.1"/>
    <property type="gene ID" value="Pp3c2_17670"/>
</dbReference>
<evidence type="ECO:0000256" key="2">
    <source>
        <dbReference type="SAM" id="Phobius"/>
    </source>
</evidence>
<name>A0A2K1L201_PHYPA</name>
<feature type="transmembrane region" description="Helical" evidence="2">
    <location>
        <begin position="65"/>
        <end position="81"/>
    </location>
</feature>
<evidence type="ECO:0000256" key="1">
    <source>
        <dbReference type="SAM" id="MobiDB-lite"/>
    </source>
</evidence>
<protein>
    <recommendedName>
        <fullName evidence="6">Transmembrane protein</fullName>
    </recommendedName>
</protein>
<keyword evidence="2" id="KW-0472">Membrane</keyword>
<reference evidence="3 5" key="2">
    <citation type="journal article" date="2018" name="Plant J.">
        <title>The Physcomitrella patens chromosome-scale assembly reveals moss genome structure and evolution.</title>
        <authorList>
            <person name="Lang D."/>
            <person name="Ullrich K.K."/>
            <person name="Murat F."/>
            <person name="Fuchs J."/>
            <person name="Jenkins J."/>
            <person name="Haas F.B."/>
            <person name="Piednoel M."/>
            <person name="Gundlach H."/>
            <person name="Van Bel M."/>
            <person name="Meyberg R."/>
            <person name="Vives C."/>
            <person name="Morata J."/>
            <person name="Symeonidi A."/>
            <person name="Hiss M."/>
            <person name="Muchero W."/>
            <person name="Kamisugi Y."/>
            <person name="Saleh O."/>
            <person name="Blanc G."/>
            <person name="Decker E.L."/>
            <person name="van Gessel N."/>
            <person name="Grimwood J."/>
            <person name="Hayes R.D."/>
            <person name="Graham S.W."/>
            <person name="Gunter L.E."/>
            <person name="McDaniel S.F."/>
            <person name="Hoernstein S.N.W."/>
            <person name="Larsson A."/>
            <person name="Li F.W."/>
            <person name="Perroud P.F."/>
            <person name="Phillips J."/>
            <person name="Ranjan P."/>
            <person name="Rokshar D.S."/>
            <person name="Rothfels C.J."/>
            <person name="Schneider L."/>
            <person name="Shu S."/>
            <person name="Stevenson D.W."/>
            <person name="Thummler F."/>
            <person name="Tillich M."/>
            <person name="Villarreal Aguilar J.C."/>
            <person name="Widiez T."/>
            <person name="Wong G.K."/>
            <person name="Wymore A."/>
            <person name="Zhang Y."/>
            <person name="Zimmer A.D."/>
            <person name="Quatrano R.S."/>
            <person name="Mayer K.F.X."/>
            <person name="Goodstein D."/>
            <person name="Casacuberta J.M."/>
            <person name="Vandepoele K."/>
            <person name="Reski R."/>
            <person name="Cuming A.C."/>
            <person name="Tuskan G.A."/>
            <person name="Maumus F."/>
            <person name="Salse J."/>
            <person name="Schmutz J."/>
            <person name="Rensing S.A."/>
        </authorList>
    </citation>
    <scope>NUCLEOTIDE SEQUENCE [LARGE SCALE GENOMIC DNA]</scope>
    <source>
        <strain evidence="4 5">cv. Gransden 2004</strain>
    </source>
</reference>
<proteinExistence type="predicted"/>
<reference evidence="3 5" key="1">
    <citation type="journal article" date="2008" name="Science">
        <title>The Physcomitrella genome reveals evolutionary insights into the conquest of land by plants.</title>
        <authorList>
            <person name="Rensing S."/>
            <person name="Lang D."/>
            <person name="Zimmer A."/>
            <person name="Terry A."/>
            <person name="Salamov A."/>
            <person name="Shapiro H."/>
            <person name="Nishiyama T."/>
            <person name="Perroud P.-F."/>
            <person name="Lindquist E."/>
            <person name="Kamisugi Y."/>
            <person name="Tanahashi T."/>
            <person name="Sakakibara K."/>
            <person name="Fujita T."/>
            <person name="Oishi K."/>
            <person name="Shin-I T."/>
            <person name="Kuroki Y."/>
            <person name="Toyoda A."/>
            <person name="Suzuki Y."/>
            <person name="Hashimoto A."/>
            <person name="Yamaguchi K."/>
            <person name="Sugano A."/>
            <person name="Kohara Y."/>
            <person name="Fujiyama A."/>
            <person name="Anterola A."/>
            <person name="Aoki S."/>
            <person name="Ashton N."/>
            <person name="Barbazuk W.B."/>
            <person name="Barker E."/>
            <person name="Bennetzen J."/>
            <person name="Bezanilla M."/>
            <person name="Blankenship R."/>
            <person name="Cho S.H."/>
            <person name="Dutcher S."/>
            <person name="Estelle M."/>
            <person name="Fawcett J.A."/>
            <person name="Gundlach H."/>
            <person name="Hanada K."/>
            <person name="Heyl A."/>
            <person name="Hicks K.A."/>
            <person name="Hugh J."/>
            <person name="Lohr M."/>
            <person name="Mayer K."/>
            <person name="Melkozernov A."/>
            <person name="Murata T."/>
            <person name="Nelson D."/>
            <person name="Pils B."/>
            <person name="Prigge M."/>
            <person name="Reiss B."/>
            <person name="Renner T."/>
            <person name="Rombauts S."/>
            <person name="Rushton P."/>
            <person name="Sanderfoot A."/>
            <person name="Schween G."/>
            <person name="Shiu S.-H."/>
            <person name="Stueber K."/>
            <person name="Theodoulou F.L."/>
            <person name="Tu H."/>
            <person name="Van de Peer Y."/>
            <person name="Verrier P.J."/>
            <person name="Waters E."/>
            <person name="Wood A."/>
            <person name="Yang L."/>
            <person name="Cove D."/>
            <person name="Cuming A."/>
            <person name="Hasebe M."/>
            <person name="Lucas S."/>
            <person name="Mishler D.B."/>
            <person name="Reski R."/>
            <person name="Grigoriev I."/>
            <person name="Quatrano R.S."/>
            <person name="Boore J.L."/>
        </authorList>
    </citation>
    <scope>NUCLEOTIDE SEQUENCE [LARGE SCALE GENOMIC DNA]</scope>
    <source>
        <strain evidence="4 5">cv. Gransden 2004</strain>
    </source>
</reference>
<evidence type="ECO:0008006" key="6">
    <source>
        <dbReference type="Google" id="ProtNLM"/>
    </source>
</evidence>
<feature type="region of interest" description="Disordered" evidence="1">
    <location>
        <begin position="115"/>
        <end position="209"/>
    </location>
</feature>
<evidence type="ECO:0000313" key="5">
    <source>
        <dbReference type="Proteomes" id="UP000006727"/>
    </source>
</evidence>
<reference evidence="4" key="3">
    <citation type="submission" date="2020-12" db="UniProtKB">
        <authorList>
            <consortium name="EnsemblPlants"/>
        </authorList>
    </citation>
    <scope>IDENTIFICATION</scope>
</reference>
<keyword evidence="2" id="KW-0812">Transmembrane</keyword>
<dbReference type="PaxDb" id="3218-PP1S281_113V6.1"/>
<accession>A0A2K1L201</accession>
<sequence length="209" mass="21607">MNRCTVAVENHCANSASRLSITRDYNSQASICNFTQVIQQDRVALSSAFAVAHHRLGICRPRKQVSLTAVAASAMAFAAVASKAGGISHAAVVTVLALVVVSTLSVGADARRFRPGNDHYHHHHSPPAPPGYNEPTTSPSPVLGDGPAGAPADFPFAPESFYEGPAYAPDSSSEGPGYALGSFSEGPGYTANSPNPLDVPAPYSSGVGY</sequence>
<dbReference type="Proteomes" id="UP000006727">
    <property type="component" value="Chromosome 2"/>
</dbReference>
<dbReference type="EMBL" id="ABEU02000002">
    <property type="protein sequence ID" value="PNR60048.1"/>
    <property type="molecule type" value="Genomic_DNA"/>
</dbReference>
<evidence type="ECO:0000313" key="4">
    <source>
        <dbReference type="EnsemblPlants" id="PAC:32934539.CDS.1"/>
    </source>
</evidence>
<dbReference type="Gramene" id="Pp3c2_17670V3.1">
    <property type="protein sequence ID" value="PAC:32934539.CDS.1"/>
    <property type="gene ID" value="Pp3c2_17670"/>
</dbReference>
<feature type="compositionally biased region" description="Low complexity" evidence="1">
    <location>
        <begin position="144"/>
        <end position="158"/>
    </location>
</feature>
<organism evidence="3">
    <name type="scientific">Physcomitrium patens</name>
    <name type="common">Spreading-leaved earth moss</name>
    <name type="synonym">Physcomitrella patens</name>
    <dbReference type="NCBI Taxonomy" id="3218"/>
    <lineage>
        <taxon>Eukaryota</taxon>
        <taxon>Viridiplantae</taxon>
        <taxon>Streptophyta</taxon>
        <taxon>Embryophyta</taxon>
        <taxon>Bryophyta</taxon>
        <taxon>Bryophytina</taxon>
        <taxon>Bryopsida</taxon>
        <taxon>Funariidae</taxon>
        <taxon>Funariales</taxon>
        <taxon>Funariaceae</taxon>
        <taxon>Physcomitrium</taxon>
    </lineage>
</organism>
<dbReference type="InParanoid" id="A0A2K1L201"/>
<evidence type="ECO:0000313" key="3">
    <source>
        <dbReference type="EMBL" id="PNR60048.1"/>
    </source>
</evidence>
<feature type="transmembrane region" description="Helical" evidence="2">
    <location>
        <begin position="87"/>
        <end position="108"/>
    </location>
</feature>
<keyword evidence="5" id="KW-1185">Reference proteome</keyword>
<keyword evidence="2" id="KW-1133">Transmembrane helix</keyword>